<dbReference type="Pfam" id="PF15868">
    <property type="entry name" value="MBF2"/>
    <property type="match status" value="1"/>
</dbReference>
<gene>
    <name evidence="1" type="ORF">Bhyg_05248</name>
</gene>
<protein>
    <submittedName>
        <fullName evidence="1">Uncharacterized protein</fullName>
    </submittedName>
</protein>
<organism evidence="1 2">
    <name type="scientific">Pseudolycoriella hygida</name>
    <dbReference type="NCBI Taxonomy" id="35572"/>
    <lineage>
        <taxon>Eukaryota</taxon>
        <taxon>Metazoa</taxon>
        <taxon>Ecdysozoa</taxon>
        <taxon>Arthropoda</taxon>
        <taxon>Hexapoda</taxon>
        <taxon>Insecta</taxon>
        <taxon>Pterygota</taxon>
        <taxon>Neoptera</taxon>
        <taxon>Endopterygota</taxon>
        <taxon>Diptera</taxon>
        <taxon>Nematocera</taxon>
        <taxon>Sciaroidea</taxon>
        <taxon>Sciaridae</taxon>
        <taxon>Pseudolycoriella</taxon>
    </lineage>
</organism>
<keyword evidence="2" id="KW-1185">Reference proteome</keyword>
<evidence type="ECO:0000313" key="1">
    <source>
        <dbReference type="EMBL" id="KAJ6650005.1"/>
    </source>
</evidence>
<sequence>MMSFDGKMSGKQTTDSIAEFVKLHPRIYVEELTSTIVNGRIKYVLGARIANDNLVAHSAKNQTWPALQNVAVTLSYPTSGVGKQVTYVAIQVDQTSNFGQAYVTGGGLYQRSISIVVEAYTTKFLNYDAQIYGV</sequence>
<dbReference type="Proteomes" id="UP001151699">
    <property type="component" value="Chromosome A"/>
</dbReference>
<evidence type="ECO:0000313" key="2">
    <source>
        <dbReference type="Proteomes" id="UP001151699"/>
    </source>
</evidence>
<name>A0A9Q0SAL6_9DIPT</name>
<reference evidence="1" key="1">
    <citation type="submission" date="2022-07" db="EMBL/GenBank/DDBJ databases">
        <authorList>
            <person name="Trinca V."/>
            <person name="Uliana J.V.C."/>
            <person name="Torres T.T."/>
            <person name="Ward R.J."/>
            <person name="Monesi N."/>
        </authorList>
    </citation>
    <scope>NUCLEOTIDE SEQUENCE</scope>
    <source>
        <strain evidence="1">HSMRA1968</strain>
        <tissue evidence="1">Whole embryos</tissue>
    </source>
</reference>
<comment type="caution">
    <text evidence="1">The sequence shown here is derived from an EMBL/GenBank/DDBJ whole genome shotgun (WGS) entry which is preliminary data.</text>
</comment>
<dbReference type="OrthoDB" id="8192785at2759"/>
<accession>A0A9Q0SAL6</accession>
<dbReference type="EMBL" id="WJQU01000001">
    <property type="protein sequence ID" value="KAJ6650005.1"/>
    <property type="molecule type" value="Genomic_DNA"/>
</dbReference>
<dbReference type="AlphaFoldDB" id="A0A9Q0SAL6"/>
<dbReference type="InterPro" id="IPR031734">
    <property type="entry name" value="MBF2"/>
</dbReference>
<proteinExistence type="predicted"/>